<dbReference type="PANTHER" id="PTHR37937">
    <property type="entry name" value="CONJUGATIVE TRANSFER: DNA TRANSPORT"/>
    <property type="match status" value="1"/>
</dbReference>
<keyword evidence="5 6" id="KW-0472">Membrane</keyword>
<sequence>MTSTDRPVYPGDNTAGLVAVGLVILGWIAASVTAWAALLLAAADPVNPLMVLPALGFGRQRWPSAATGWTVVLAAAQAGAMVWACWRWWHRRAGQSRFDYTTEWLARPREVVSLRAATTRALSQQLGMRTPWAGVPLGALVTQRGAREFDKADSGRQSEALLYSDCEKLSVDIWGPRRGKTTARVIPAILGAPGPVLTTSNKRDVVDATRGVREKVGTVHIFDPQNLLDQRVSRPSMTWDPLSAIRMGDRKTWDVRAEKLADIFMADSFPPGAAPDPFFDPEGRDLLAKLFLAAALGQQPASRVFEWITEPSPAPLKYLRESEFTSSTSALRKFIGYSDRQKDGLFGTAKKMCNVLGRLGVNAWLTPHPGLPEFTPAQFVHSRDTLYLLSQEGVDSASALTTALTWAVCDAAERLGDEHGVRLPVPLVAALDELANTVRWPDLPEKFSHYGSRGIIIMAVLQNWSQGVRAYGAAGMQQMWDAAAIRYYGGGVADPRWLGDVSELIGIRFEQSRSINHSTPAGLTGSGQMHVSVNRDVREHKILTPAQLSQLPKGRALVLWDGRPVMVRPVPWWERPYADQVRESLARYGPKDQVEQAPERSVRSRVRGVLARARGSDGIAAGAVAQEKDVTP</sequence>
<feature type="transmembrane region" description="Helical" evidence="6">
    <location>
        <begin position="15"/>
        <end position="43"/>
    </location>
</feature>
<dbReference type="PANTHER" id="PTHR37937:SF1">
    <property type="entry name" value="CONJUGATIVE TRANSFER: DNA TRANSPORT"/>
    <property type="match status" value="1"/>
</dbReference>
<gene>
    <name evidence="8" type="ORF">F6W96_40630</name>
</gene>
<dbReference type="InterPro" id="IPR027417">
    <property type="entry name" value="P-loop_NTPase"/>
</dbReference>
<proteinExistence type="predicted"/>
<keyword evidence="2" id="KW-1003">Cell membrane</keyword>
<evidence type="ECO:0000256" key="3">
    <source>
        <dbReference type="ARBA" id="ARBA00022692"/>
    </source>
</evidence>
<dbReference type="Pfam" id="PF12696">
    <property type="entry name" value="TraG-D_C"/>
    <property type="match status" value="1"/>
</dbReference>
<organism evidence="8 9">
    <name type="scientific">Nocardia terpenica</name>
    <dbReference type="NCBI Taxonomy" id="455432"/>
    <lineage>
        <taxon>Bacteria</taxon>
        <taxon>Bacillati</taxon>
        <taxon>Actinomycetota</taxon>
        <taxon>Actinomycetes</taxon>
        <taxon>Mycobacteriales</taxon>
        <taxon>Nocardiaceae</taxon>
        <taxon>Nocardia</taxon>
    </lineage>
</organism>
<evidence type="ECO:0000256" key="2">
    <source>
        <dbReference type="ARBA" id="ARBA00022475"/>
    </source>
</evidence>
<name>A0A6G9ZDF2_9NOCA</name>
<reference evidence="8 9" key="1">
    <citation type="journal article" date="2019" name="ACS Chem. Biol.">
        <title>Identification and Mobilization of a Cryptic Antibiotic Biosynthesis Gene Locus from a Human-Pathogenic Nocardia Isolate.</title>
        <authorList>
            <person name="Herisse M."/>
            <person name="Ishida K."/>
            <person name="Porter J.L."/>
            <person name="Howden B."/>
            <person name="Hertweck C."/>
            <person name="Stinear T.P."/>
            <person name="Pidot S.J."/>
        </authorList>
    </citation>
    <scope>NUCLEOTIDE SEQUENCE [LARGE SCALE GENOMIC DNA]</scope>
    <source>
        <strain evidence="8 9">AUSMDU00012715</strain>
    </source>
</reference>
<evidence type="ECO:0000256" key="1">
    <source>
        <dbReference type="ARBA" id="ARBA00004651"/>
    </source>
</evidence>
<dbReference type="GO" id="GO:0005886">
    <property type="term" value="C:plasma membrane"/>
    <property type="evidence" value="ECO:0007669"/>
    <property type="project" value="UniProtKB-SubCell"/>
</dbReference>
<evidence type="ECO:0000259" key="7">
    <source>
        <dbReference type="Pfam" id="PF12696"/>
    </source>
</evidence>
<evidence type="ECO:0000313" key="8">
    <source>
        <dbReference type="EMBL" id="QIS23645.1"/>
    </source>
</evidence>
<dbReference type="CDD" id="cd01127">
    <property type="entry name" value="TrwB_TraG_TraD_VirD4"/>
    <property type="match status" value="1"/>
</dbReference>
<dbReference type="RefSeq" id="WP_167490965.1">
    <property type="nucleotide sequence ID" value="NZ_CP046173.1"/>
</dbReference>
<dbReference type="InterPro" id="IPR032689">
    <property type="entry name" value="TraG-D_C"/>
</dbReference>
<evidence type="ECO:0000256" key="6">
    <source>
        <dbReference type="SAM" id="Phobius"/>
    </source>
</evidence>
<evidence type="ECO:0000256" key="5">
    <source>
        <dbReference type="ARBA" id="ARBA00023136"/>
    </source>
</evidence>
<dbReference type="EMBL" id="CP046173">
    <property type="protein sequence ID" value="QIS23645.1"/>
    <property type="molecule type" value="Genomic_DNA"/>
</dbReference>
<dbReference type="Proteomes" id="UP000500953">
    <property type="component" value="Chromosome"/>
</dbReference>
<feature type="transmembrane region" description="Helical" evidence="6">
    <location>
        <begin position="64"/>
        <end position="89"/>
    </location>
</feature>
<comment type="subcellular location">
    <subcellularLocation>
        <location evidence="1">Cell membrane</location>
        <topology evidence="1">Multi-pass membrane protein</topology>
    </subcellularLocation>
</comment>
<keyword evidence="4 6" id="KW-1133">Transmembrane helix</keyword>
<dbReference type="SUPFAM" id="SSF52540">
    <property type="entry name" value="P-loop containing nucleoside triphosphate hydrolases"/>
    <property type="match status" value="1"/>
</dbReference>
<evidence type="ECO:0000256" key="4">
    <source>
        <dbReference type="ARBA" id="ARBA00022989"/>
    </source>
</evidence>
<protein>
    <submittedName>
        <fullName evidence="8">TraM recognition domain-containing protein</fullName>
    </submittedName>
</protein>
<accession>A0A6G9ZDF2</accession>
<dbReference type="AlphaFoldDB" id="A0A6G9ZDF2"/>
<keyword evidence="3 6" id="KW-0812">Transmembrane</keyword>
<evidence type="ECO:0000313" key="9">
    <source>
        <dbReference type="Proteomes" id="UP000500953"/>
    </source>
</evidence>
<feature type="domain" description="TraD/TraG TraM recognition site" evidence="7">
    <location>
        <begin position="426"/>
        <end position="553"/>
    </location>
</feature>
<dbReference type="InterPro" id="IPR051539">
    <property type="entry name" value="T4SS-coupling_protein"/>
</dbReference>
<dbReference type="Gene3D" id="3.40.50.300">
    <property type="entry name" value="P-loop containing nucleotide triphosphate hydrolases"/>
    <property type="match status" value="1"/>
</dbReference>